<proteinExistence type="predicted"/>
<protein>
    <submittedName>
        <fullName evidence="1">Lanthionine synthetase C-like protein</fullName>
    </submittedName>
</protein>
<dbReference type="RefSeq" id="WP_170839942.1">
    <property type="nucleotide sequence ID" value="NZ_FOCQ01000012.1"/>
</dbReference>
<evidence type="ECO:0000313" key="1">
    <source>
        <dbReference type="EMBL" id="SEN48786.1"/>
    </source>
</evidence>
<dbReference type="InterPro" id="IPR007822">
    <property type="entry name" value="LANC-like"/>
</dbReference>
<dbReference type="GO" id="GO:0031179">
    <property type="term" value="P:peptide modification"/>
    <property type="evidence" value="ECO:0007669"/>
    <property type="project" value="InterPro"/>
</dbReference>
<gene>
    <name evidence="1" type="ORF">SAMN05444955_112123</name>
</gene>
<name>A0A1H8GXU7_9BACL</name>
<dbReference type="STRING" id="1173111.SAMN05444955_112123"/>
<keyword evidence="2" id="KW-1185">Reference proteome</keyword>
<dbReference type="EMBL" id="FOCQ01000012">
    <property type="protein sequence ID" value="SEN48786.1"/>
    <property type="molecule type" value="Genomic_DNA"/>
</dbReference>
<dbReference type="SUPFAM" id="SSF158745">
    <property type="entry name" value="LanC-like"/>
    <property type="match status" value="1"/>
</dbReference>
<accession>A0A1H8GXU7</accession>
<dbReference type="AlphaFoldDB" id="A0A1H8GXU7"/>
<reference evidence="1 2" key="1">
    <citation type="submission" date="2016-10" db="EMBL/GenBank/DDBJ databases">
        <authorList>
            <person name="de Groot N.N."/>
        </authorList>
    </citation>
    <scope>NUCLEOTIDE SEQUENCE [LARGE SCALE GENOMIC DNA]</scope>
    <source>
        <strain evidence="1 2">DSM 46701</strain>
    </source>
</reference>
<evidence type="ECO:0000313" key="2">
    <source>
        <dbReference type="Proteomes" id="UP000199695"/>
    </source>
</evidence>
<dbReference type="Proteomes" id="UP000199695">
    <property type="component" value="Unassembled WGS sequence"/>
</dbReference>
<sequence>MFIDEIETAFNTTVNSGIGLNHSLCHGDFGNLDFLFQSLEILRESYYINKYKEILSKVMVSTKNGWLCGTPLNIETPGLMTGLAGIGYGMLRLFAPDKVPSVLSLEFVS</sequence>
<organism evidence="1 2">
    <name type="scientific">Lihuaxuella thermophila</name>
    <dbReference type="NCBI Taxonomy" id="1173111"/>
    <lineage>
        <taxon>Bacteria</taxon>
        <taxon>Bacillati</taxon>
        <taxon>Bacillota</taxon>
        <taxon>Bacilli</taxon>
        <taxon>Bacillales</taxon>
        <taxon>Thermoactinomycetaceae</taxon>
        <taxon>Lihuaxuella</taxon>
    </lineage>
</organism>
<dbReference type="Pfam" id="PF05147">
    <property type="entry name" value="LANC_like"/>
    <property type="match status" value="1"/>
</dbReference>
<dbReference type="GO" id="GO:0005975">
    <property type="term" value="P:carbohydrate metabolic process"/>
    <property type="evidence" value="ECO:0007669"/>
    <property type="project" value="InterPro"/>
</dbReference>
<dbReference type="InterPro" id="IPR012341">
    <property type="entry name" value="6hp_glycosidase-like_sf"/>
</dbReference>
<dbReference type="Gene3D" id="1.50.10.10">
    <property type="match status" value="1"/>
</dbReference>